<proteinExistence type="predicted"/>
<keyword evidence="2" id="KW-0812">Transmembrane</keyword>
<dbReference type="InterPro" id="IPR024862">
    <property type="entry name" value="TRPV"/>
</dbReference>
<feature type="transmembrane region" description="Helical" evidence="2">
    <location>
        <begin position="12"/>
        <end position="37"/>
    </location>
</feature>
<keyword evidence="2" id="KW-0472">Membrane</keyword>
<dbReference type="AlphaFoldDB" id="A0A433Q6P9"/>
<keyword evidence="4" id="KW-1185">Reference proteome</keyword>
<reference evidence="3 4" key="1">
    <citation type="journal article" date="2018" name="New Phytol.">
        <title>Phylogenomics of Endogonaceae and evolution of mycorrhizas within Mucoromycota.</title>
        <authorList>
            <person name="Chang Y."/>
            <person name="Desiro A."/>
            <person name="Na H."/>
            <person name="Sandor L."/>
            <person name="Lipzen A."/>
            <person name="Clum A."/>
            <person name="Barry K."/>
            <person name="Grigoriev I.V."/>
            <person name="Martin F.M."/>
            <person name="Stajich J.E."/>
            <person name="Smith M.E."/>
            <person name="Bonito G."/>
            <person name="Spatafora J.W."/>
        </authorList>
    </citation>
    <scope>NUCLEOTIDE SEQUENCE [LARGE SCALE GENOMIC DNA]</scope>
    <source>
        <strain evidence="3 4">AD002</strain>
    </source>
</reference>
<organism evidence="3 4">
    <name type="scientific">Jimgerdemannia flammicorona</name>
    <dbReference type="NCBI Taxonomy" id="994334"/>
    <lineage>
        <taxon>Eukaryota</taxon>
        <taxon>Fungi</taxon>
        <taxon>Fungi incertae sedis</taxon>
        <taxon>Mucoromycota</taxon>
        <taxon>Mucoromycotina</taxon>
        <taxon>Endogonomycetes</taxon>
        <taxon>Endogonales</taxon>
        <taxon>Endogonaceae</taxon>
        <taxon>Jimgerdemannia</taxon>
    </lineage>
</organism>
<dbReference type="GO" id="GO:0005886">
    <property type="term" value="C:plasma membrane"/>
    <property type="evidence" value="ECO:0007669"/>
    <property type="project" value="TreeGrafter"/>
</dbReference>
<accession>A0A433Q6P9</accession>
<keyword evidence="2" id="KW-1133">Transmembrane helix</keyword>
<dbReference type="PANTHER" id="PTHR10582">
    <property type="entry name" value="TRANSIENT RECEPTOR POTENTIAL ION CHANNEL PROTEIN"/>
    <property type="match status" value="1"/>
</dbReference>
<evidence type="ECO:0000256" key="1">
    <source>
        <dbReference type="ARBA" id="ARBA00022737"/>
    </source>
</evidence>
<dbReference type="Proteomes" id="UP000274822">
    <property type="component" value="Unassembled WGS sequence"/>
</dbReference>
<feature type="transmembrane region" description="Helical" evidence="2">
    <location>
        <begin position="138"/>
        <end position="156"/>
    </location>
</feature>
<feature type="transmembrane region" description="Helical" evidence="2">
    <location>
        <begin position="90"/>
        <end position="109"/>
    </location>
</feature>
<comment type="caution">
    <text evidence="3">The sequence shown here is derived from an EMBL/GenBank/DDBJ whole genome shotgun (WGS) entry which is preliminary data.</text>
</comment>
<protein>
    <submittedName>
        <fullName evidence="3">Uncharacterized protein</fullName>
    </submittedName>
</protein>
<evidence type="ECO:0000313" key="3">
    <source>
        <dbReference type="EMBL" id="RUS25452.1"/>
    </source>
</evidence>
<name>A0A433Q6P9_9FUNG</name>
<dbReference type="PANTHER" id="PTHR10582:SF2">
    <property type="entry name" value="INACTIVE"/>
    <property type="match status" value="1"/>
</dbReference>
<feature type="transmembrane region" description="Helical" evidence="2">
    <location>
        <begin position="208"/>
        <end position="233"/>
    </location>
</feature>
<keyword evidence="1" id="KW-0677">Repeat</keyword>
<dbReference type="GO" id="GO:0098703">
    <property type="term" value="P:calcium ion import across plasma membrane"/>
    <property type="evidence" value="ECO:0007669"/>
    <property type="project" value="TreeGrafter"/>
</dbReference>
<dbReference type="GO" id="GO:0005216">
    <property type="term" value="F:monoatomic ion channel activity"/>
    <property type="evidence" value="ECO:0007669"/>
    <property type="project" value="InterPro"/>
</dbReference>
<evidence type="ECO:0000256" key="2">
    <source>
        <dbReference type="SAM" id="Phobius"/>
    </source>
</evidence>
<gene>
    <name evidence="3" type="ORF">BC938DRAFT_472160</name>
</gene>
<sequence>MHELRQLLMYGFLHYALNIWNFFDLLAYVLPVVYAFFKADDSDQTPLGIASATLESLAVLFLWLHAVSFDLEFSVYFLPSRTKNFISIDSTLILFYLFIYLFIFIFYLQLLDLRIISRQLGVFIAVLIEFLKEIRPFLFVLFAIVGAFAHALHLLLRYNPPSSAAPTEPNVYSSFVTSLTSVWIFSVGDYNGISNYGVVNPVYWPLEILHFAFSLICAIVLLNILMAVLNSVYTETVQSGQRAWRLSAFP</sequence>
<evidence type="ECO:0000313" key="4">
    <source>
        <dbReference type="Proteomes" id="UP000274822"/>
    </source>
</evidence>
<dbReference type="EMBL" id="RBNJ01012960">
    <property type="protein sequence ID" value="RUS25452.1"/>
    <property type="molecule type" value="Genomic_DNA"/>
</dbReference>